<dbReference type="Proteomes" id="UP000499080">
    <property type="component" value="Unassembled WGS sequence"/>
</dbReference>
<dbReference type="InterPro" id="IPR054722">
    <property type="entry name" value="PolX-like_BBD"/>
</dbReference>
<keyword evidence="3" id="KW-1185">Reference proteome</keyword>
<sequence length="182" mass="20786">MFDAPRPLRLGDSRFMNAKSIGDVQVEMLVKEKWNLGSLTNVWYVPESGQNMFSSGSVLDKGLIEFADNKQREFENKNCDTVAAVIRYNHVYKLLMCVLVPESSCIAVKNDLLQLWFDKFLTCLDHLEKLEEDIPYRRTVGSLMHLALVSIPDIAYLVGVISRVLEKTSKVLWCLVKKVLKC</sequence>
<dbReference type="Pfam" id="PF22936">
    <property type="entry name" value="Pol_BBD"/>
    <property type="match status" value="1"/>
</dbReference>
<evidence type="ECO:0000313" key="3">
    <source>
        <dbReference type="Proteomes" id="UP000499080"/>
    </source>
</evidence>
<protein>
    <recommendedName>
        <fullName evidence="1">Retrovirus-related Pol polyprotein from transposon TNT 1-94-like beta-barrel domain-containing protein</fullName>
    </recommendedName>
</protein>
<evidence type="ECO:0000259" key="1">
    <source>
        <dbReference type="Pfam" id="PF22936"/>
    </source>
</evidence>
<reference evidence="2 3" key="1">
    <citation type="journal article" date="2019" name="Sci. Rep.">
        <title>Orb-weaving spider Araneus ventricosus genome elucidates the spidroin gene catalogue.</title>
        <authorList>
            <person name="Kono N."/>
            <person name="Nakamura H."/>
            <person name="Ohtoshi R."/>
            <person name="Moran D.A.P."/>
            <person name="Shinohara A."/>
            <person name="Yoshida Y."/>
            <person name="Fujiwara M."/>
            <person name="Mori M."/>
            <person name="Tomita M."/>
            <person name="Arakawa K."/>
        </authorList>
    </citation>
    <scope>NUCLEOTIDE SEQUENCE [LARGE SCALE GENOMIC DNA]</scope>
</reference>
<comment type="caution">
    <text evidence="2">The sequence shown here is derived from an EMBL/GenBank/DDBJ whole genome shotgun (WGS) entry which is preliminary data.</text>
</comment>
<evidence type="ECO:0000313" key="2">
    <source>
        <dbReference type="EMBL" id="GBO42634.1"/>
    </source>
</evidence>
<feature type="domain" description="Retrovirus-related Pol polyprotein from transposon TNT 1-94-like beta-barrel" evidence="1">
    <location>
        <begin position="6"/>
        <end position="62"/>
    </location>
</feature>
<dbReference type="OrthoDB" id="8067992at2759"/>
<organism evidence="2 3">
    <name type="scientific">Araneus ventricosus</name>
    <name type="common">Orbweaver spider</name>
    <name type="synonym">Epeira ventricosa</name>
    <dbReference type="NCBI Taxonomy" id="182803"/>
    <lineage>
        <taxon>Eukaryota</taxon>
        <taxon>Metazoa</taxon>
        <taxon>Ecdysozoa</taxon>
        <taxon>Arthropoda</taxon>
        <taxon>Chelicerata</taxon>
        <taxon>Arachnida</taxon>
        <taxon>Araneae</taxon>
        <taxon>Araneomorphae</taxon>
        <taxon>Entelegynae</taxon>
        <taxon>Araneoidea</taxon>
        <taxon>Araneidae</taxon>
        <taxon>Araneus</taxon>
    </lineage>
</organism>
<gene>
    <name evidence="2" type="ORF">AVEN_158647_1</name>
</gene>
<proteinExistence type="predicted"/>
<name>A0A4Y2X121_ARAVE</name>
<dbReference type="AlphaFoldDB" id="A0A4Y2X121"/>
<dbReference type="EMBL" id="BGPR01068787">
    <property type="protein sequence ID" value="GBO42634.1"/>
    <property type="molecule type" value="Genomic_DNA"/>
</dbReference>
<accession>A0A4Y2X121</accession>